<dbReference type="EMBL" id="JAIHOM010000062">
    <property type="protein sequence ID" value="MCW6037246.1"/>
    <property type="molecule type" value="Genomic_DNA"/>
</dbReference>
<name>A0ABT3L6V7_9CYAN</name>
<dbReference type="PANTHER" id="PTHR10098">
    <property type="entry name" value="RAPSYN-RELATED"/>
    <property type="match status" value="1"/>
</dbReference>
<sequence length="951" mass="104625">MAHFLPSNSRPLWVSLLLLGLSSGLFFGVAESIKAQPISTRNKPKLAYPLAQVSNPQEEQLIEAVYLNQEAERLYHQGDAQGAIALYQQALAIFRQINVPAGAGRSLQGIGEVYLALQQEQEALSSFQEALKLFQSINHPESIAYTQQYLGQTYEQLGDRTQAITHYQQARQILEQLRRGNPEDPQSIRTSLILTESALAALAFKQGDYLPAITRYQTVLNLQREADDKIGQAYTLNNLGVVYANASQYALALDHYHQALKIVRDLANNARIRYLGAETAILNNLSSLCLILGEINQALEFSAQAATLYQTWIKGSVSGSNIPGLELLRDALSQSYLSPQIIHQSLAIRPPLGDELNVNFARAGEAVNSLNLAQIYAQQGELNQALELTQNALKTYQELNHQPAVVVSLNQLGQIYQQLGQLERAMAIHEQAIQLANQWSDGESKAQSYSLLAQAYNAQQKPEQALKFYQQSLAEYSPKSAGSILAQNEIGRLLIAQKKYSEAVQILTLAMDNFEALRPGLNDAQKVSLFEQGKTIYQHLQQALIAQNQEEKALEIAERSRGRAFVDLLARLATSQPQVNPPSPTVAQIRQVAQQQQATLVEYSLIGENSLNPELYIWVITPEGKITFRQSRLDQVLSPAGQGQVPLTRFVEQSRNILLSQRKQQSEQRLTDLYQLLIEPIADLLPTDPEKKVIFVPQGSLFLVPFPALRDEQNQYLIERHTILTTPSLQVLSHTHQLPKRRGEGALIVGNPTMPRIAVAGSSTPVSLAPLPGAETEAKAIATALGYSALIGDGATEKAVIQQMQRARIIHLATHGLLDEVKQISPTPGALALAVSPPDDGLLTPQEILSLRLNADLVVLSACHTGRGRITGDGVLGLSRAFLGAGARSTIVSLWAVPDQPTASLMIEFYAQWVEKGDRALALRQAMLHTLKDYPDPTHWAAFTLIGEAQD</sequence>
<dbReference type="SUPFAM" id="SSF48452">
    <property type="entry name" value="TPR-like"/>
    <property type="match status" value="3"/>
</dbReference>
<dbReference type="Gene3D" id="1.25.40.10">
    <property type="entry name" value="Tetratricopeptide repeat domain"/>
    <property type="match status" value="3"/>
</dbReference>
<dbReference type="Pfam" id="PF13374">
    <property type="entry name" value="TPR_10"/>
    <property type="match status" value="1"/>
</dbReference>
<reference evidence="3 4" key="1">
    <citation type="submission" date="2021-08" db="EMBL/GenBank/DDBJ databases">
        <title>Draft genome sequence of Spirulina subsalsa with high tolerance to salinity and hype-accumulation of phycocyanin.</title>
        <authorList>
            <person name="Pei H."/>
            <person name="Jiang L."/>
        </authorList>
    </citation>
    <scope>NUCLEOTIDE SEQUENCE [LARGE SCALE GENOMIC DNA]</scope>
    <source>
        <strain evidence="3 4">FACHB-351</strain>
    </source>
</reference>
<keyword evidence="1" id="KW-0802">TPR repeat</keyword>
<dbReference type="InterPro" id="IPR019734">
    <property type="entry name" value="TPR_rpt"/>
</dbReference>
<dbReference type="Proteomes" id="UP001526426">
    <property type="component" value="Unassembled WGS sequence"/>
</dbReference>
<evidence type="ECO:0000259" key="2">
    <source>
        <dbReference type="Pfam" id="PF12770"/>
    </source>
</evidence>
<dbReference type="Pfam" id="PF13424">
    <property type="entry name" value="TPR_12"/>
    <property type="match status" value="4"/>
</dbReference>
<proteinExistence type="predicted"/>
<feature type="repeat" description="TPR" evidence="1">
    <location>
        <begin position="104"/>
        <end position="137"/>
    </location>
</feature>
<evidence type="ECO:0000313" key="3">
    <source>
        <dbReference type="EMBL" id="MCW6037246.1"/>
    </source>
</evidence>
<feature type="repeat" description="TPR" evidence="1">
    <location>
        <begin position="406"/>
        <end position="439"/>
    </location>
</feature>
<keyword evidence="4" id="KW-1185">Reference proteome</keyword>
<feature type="repeat" description="TPR" evidence="1">
    <location>
        <begin position="233"/>
        <end position="266"/>
    </location>
</feature>
<dbReference type="InterPro" id="IPR024983">
    <property type="entry name" value="CHAT_dom"/>
</dbReference>
<evidence type="ECO:0000256" key="1">
    <source>
        <dbReference type="PROSITE-ProRule" id="PRU00339"/>
    </source>
</evidence>
<comment type="caution">
    <text evidence="3">The sequence shown here is derived from an EMBL/GenBank/DDBJ whole genome shotgun (WGS) entry which is preliminary data.</text>
</comment>
<dbReference type="InterPro" id="IPR011990">
    <property type="entry name" value="TPR-like_helical_dom_sf"/>
</dbReference>
<organism evidence="3 4">
    <name type="scientific">Spirulina subsalsa FACHB-351</name>
    <dbReference type="NCBI Taxonomy" id="234711"/>
    <lineage>
        <taxon>Bacteria</taxon>
        <taxon>Bacillati</taxon>
        <taxon>Cyanobacteriota</taxon>
        <taxon>Cyanophyceae</taxon>
        <taxon>Spirulinales</taxon>
        <taxon>Spirulinaceae</taxon>
        <taxon>Spirulina</taxon>
    </lineage>
</organism>
<gene>
    <name evidence="3" type="ORF">K4A83_13335</name>
</gene>
<dbReference type="SMART" id="SM00028">
    <property type="entry name" value="TPR"/>
    <property type="match status" value="10"/>
</dbReference>
<dbReference type="PROSITE" id="PS50005">
    <property type="entry name" value="TPR"/>
    <property type="match status" value="4"/>
</dbReference>
<accession>A0ABT3L6V7</accession>
<dbReference type="PANTHER" id="PTHR10098:SF108">
    <property type="entry name" value="TETRATRICOPEPTIDE REPEAT PROTEIN 28"/>
    <property type="match status" value="1"/>
</dbReference>
<protein>
    <submittedName>
        <fullName evidence="3">CHAT domain-containing protein</fullName>
    </submittedName>
</protein>
<dbReference type="RefSeq" id="WP_265265090.1">
    <property type="nucleotide sequence ID" value="NZ_JAIHOM010000062.1"/>
</dbReference>
<feature type="domain" description="CHAT" evidence="2">
    <location>
        <begin position="669"/>
        <end position="948"/>
    </location>
</feature>
<feature type="repeat" description="TPR" evidence="1">
    <location>
        <begin position="144"/>
        <end position="177"/>
    </location>
</feature>
<dbReference type="Pfam" id="PF12770">
    <property type="entry name" value="CHAT"/>
    <property type="match status" value="1"/>
</dbReference>
<evidence type="ECO:0000313" key="4">
    <source>
        <dbReference type="Proteomes" id="UP001526426"/>
    </source>
</evidence>